<accession>A0ACC3C6J3</accession>
<comment type="caution">
    <text evidence="1">The sequence shown here is derived from an EMBL/GenBank/DDBJ whole genome shotgun (WGS) entry which is preliminary data.</text>
</comment>
<proteinExistence type="predicted"/>
<name>A0ACC3C6J3_PYRYE</name>
<evidence type="ECO:0000313" key="1">
    <source>
        <dbReference type="EMBL" id="KAK1865845.1"/>
    </source>
</evidence>
<gene>
    <name evidence="1" type="ORF">I4F81_008368</name>
</gene>
<sequence>MGSVPAGHASRDGVERTLPAGLAGGGAPHPRQRRLPAAPNDTVAAVEVNTPLGGSTRGVIGEGKGTAVRHGLAPAAPRCGSPRGGSAAALSATGAGQMRASALPRPFCCGRWCTLARLPTGPTTLGALAAGGGAAASAPAALPTKMTTGVEPRGGTSCWRARWSPAPPRDALRVTWRRARRGARRSGRCCAMARATGRRCRSAPAK</sequence>
<reference evidence="1" key="1">
    <citation type="submission" date="2019-11" db="EMBL/GenBank/DDBJ databases">
        <title>Nori genome reveals adaptations in red seaweeds to the harsh intertidal environment.</title>
        <authorList>
            <person name="Wang D."/>
            <person name="Mao Y."/>
        </authorList>
    </citation>
    <scope>NUCLEOTIDE SEQUENCE</scope>
    <source>
        <tissue evidence="1">Gametophyte</tissue>
    </source>
</reference>
<keyword evidence="2" id="KW-1185">Reference proteome</keyword>
<organism evidence="1 2">
    <name type="scientific">Pyropia yezoensis</name>
    <name type="common">Susabi-nori</name>
    <name type="synonym">Porphyra yezoensis</name>
    <dbReference type="NCBI Taxonomy" id="2788"/>
    <lineage>
        <taxon>Eukaryota</taxon>
        <taxon>Rhodophyta</taxon>
        <taxon>Bangiophyceae</taxon>
        <taxon>Bangiales</taxon>
        <taxon>Bangiaceae</taxon>
        <taxon>Pyropia</taxon>
    </lineage>
</organism>
<evidence type="ECO:0000313" key="2">
    <source>
        <dbReference type="Proteomes" id="UP000798662"/>
    </source>
</evidence>
<dbReference type="EMBL" id="CM020619">
    <property type="protein sequence ID" value="KAK1865845.1"/>
    <property type="molecule type" value="Genomic_DNA"/>
</dbReference>
<dbReference type="Proteomes" id="UP000798662">
    <property type="component" value="Chromosome 2"/>
</dbReference>
<protein>
    <submittedName>
        <fullName evidence="1">Uncharacterized protein</fullName>
    </submittedName>
</protein>